<sequence length="179" mass="19114">MRIQNILAVAAMALVGASACTSGVRQALGSERTAPDEFRVVTIAPLTVPPEYSLRPPAPGQLRPEDIFPDQQARRALFGDFSSENASRGEILLAARAGGADANPNVRALIDGETAAVVRKNESFADRLIFWRSGTVTPAADGATPIDVDEERRRIQEITGGGDVTIVRPRRSGRKLPGL</sequence>
<accession>A0A3T0E8N6</accession>
<organism evidence="1 2">
    <name type="scientific">Glycocaulis alkaliphilus</name>
    <dbReference type="NCBI Taxonomy" id="1434191"/>
    <lineage>
        <taxon>Bacteria</taxon>
        <taxon>Pseudomonadati</taxon>
        <taxon>Pseudomonadota</taxon>
        <taxon>Alphaproteobacteria</taxon>
        <taxon>Maricaulales</taxon>
        <taxon>Maricaulaceae</taxon>
        <taxon>Glycocaulis</taxon>
    </lineage>
</organism>
<name>A0A3T0E8N6_9PROT</name>
<dbReference type="Pfam" id="PF11233">
    <property type="entry name" value="DUF3035"/>
    <property type="match status" value="1"/>
</dbReference>
<gene>
    <name evidence="1" type="ORF">X907_0958</name>
</gene>
<dbReference type="AlphaFoldDB" id="A0A3T0E8N6"/>
<dbReference type="RefSeq" id="WP_127565874.1">
    <property type="nucleotide sequence ID" value="NZ_BMFB01000002.1"/>
</dbReference>
<dbReference type="EMBL" id="CP018911">
    <property type="protein sequence ID" value="AZU03498.1"/>
    <property type="molecule type" value="Genomic_DNA"/>
</dbReference>
<proteinExistence type="predicted"/>
<reference evidence="1 2" key="1">
    <citation type="submission" date="2016-12" db="EMBL/GenBank/DDBJ databases">
        <title>The genome of dimorphic prosthecate Glycocaulis alkaliphilus 6b-8t, isolated from crude oil dictates its adaptability in petroleum environments.</title>
        <authorList>
            <person name="Wu X.-L."/>
            <person name="Geng S."/>
        </authorList>
    </citation>
    <scope>NUCLEOTIDE SEQUENCE [LARGE SCALE GENOMIC DNA]</scope>
    <source>
        <strain evidence="1 2">6B-8</strain>
    </source>
</reference>
<dbReference type="InterPro" id="IPR021395">
    <property type="entry name" value="DUF3035"/>
</dbReference>
<dbReference type="KEGG" id="gak:X907_0958"/>
<keyword evidence="2" id="KW-1185">Reference proteome</keyword>
<protein>
    <submittedName>
        <fullName evidence="1">Uncharacterized protein</fullName>
    </submittedName>
</protein>
<evidence type="ECO:0000313" key="1">
    <source>
        <dbReference type="EMBL" id="AZU03498.1"/>
    </source>
</evidence>
<dbReference type="Proteomes" id="UP000286954">
    <property type="component" value="Chromosome"/>
</dbReference>
<dbReference type="PROSITE" id="PS51257">
    <property type="entry name" value="PROKAR_LIPOPROTEIN"/>
    <property type="match status" value="1"/>
</dbReference>
<dbReference type="OrthoDB" id="8478256at2"/>
<evidence type="ECO:0000313" key="2">
    <source>
        <dbReference type="Proteomes" id="UP000286954"/>
    </source>
</evidence>